<feature type="transmembrane region" description="Helical" evidence="2">
    <location>
        <begin position="524"/>
        <end position="544"/>
    </location>
</feature>
<dbReference type="Gene3D" id="3.30.70.1320">
    <property type="entry name" value="Multidrug efflux transporter AcrB pore domain like"/>
    <property type="match status" value="1"/>
</dbReference>
<dbReference type="Gene3D" id="1.20.1640.10">
    <property type="entry name" value="Multidrug efflux transporter AcrB transmembrane domain"/>
    <property type="match status" value="2"/>
</dbReference>
<dbReference type="SUPFAM" id="SSF82693">
    <property type="entry name" value="Multidrug efflux transporter AcrB pore domain, PN1, PN2, PC1 and PC2 subdomains"/>
    <property type="match status" value="3"/>
</dbReference>
<feature type="transmembrane region" description="Helical" evidence="2">
    <location>
        <begin position="854"/>
        <end position="877"/>
    </location>
</feature>
<organism evidence="3 4">
    <name type="scientific">Candidatus Obscuribacter phosphatis</name>
    <dbReference type="NCBI Taxonomy" id="1906157"/>
    <lineage>
        <taxon>Bacteria</taxon>
        <taxon>Bacillati</taxon>
        <taxon>Candidatus Melainabacteria</taxon>
        <taxon>Candidatus Obscuribacterales</taxon>
        <taxon>Candidatus Obscuribacteraceae</taxon>
        <taxon>Candidatus Obscuribacter</taxon>
    </lineage>
</organism>
<feature type="transmembrane region" description="Helical" evidence="2">
    <location>
        <begin position="334"/>
        <end position="354"/>
    </location>
</feature>
<feature type="transmembrane region" description="Helical" evidence="2">
    <location>
        <begin position="432"/>
        <end position="452"/>
    </location>
</feature>
<dbReference type="PANTHER" id="PTHR32063:SF77">
    <property type="entry name" value="ACR FAMILY TRANSPORT PROTEIN"/>
    <property type="match status" value="1"/>
</dbReference>
<dbReference type="Gene3D" id="3.30.70.1430">
    <property type="entry name" value="Multidrug efflux transporter AcrB pore domain"/>
    <property type="match status" value="2"/>
</dbReference>
<feature type="compositionally biased region" description="Basic and acidic residues" evidence="1">
    <location>
        <begin position="1046"/>
        <end position="1055"/>
    </location>
</feature>
<dbReference type="AlphaFoldDB" id="A0A8J7PLJ1"/>
<feature type="transmembrane region" description="Helical" evidence="2">
    <location>
        <begin position="957"/>
        <end position="981"/>
    </location>
</feature>
<protein>
    <submittedName>
        <fullName evidence="3">Efflux RND transporter permease subunit</fullName>
    </submittedName>
</protein>
<evidence type="ECO:0000313" key="3">
    <source>
        <dbReference type="EMBL" id="MBN8660855.1"/>
    </source>
</evidence>
<comment type="caution">
    <text evidence="3">The sequence shown here is derived from an EMBL/GenBank/DDBJ whole genome shotgun (WGS) entry which is preliminary data.</text>
</comment>
<feature type="transmembrane region" description="Helical" evidence="2">
    <location>
        <begin position="12"/>
        <end position="32"/>
    </location>
</feature>
<proteinExistence type="predicted"/>
<gene>
    <name evidence="3" type="ORF">J0M35_10850</name>
</gene>
<dbReference type="SUPFAM" id="SSF82866">
    <property type="entry name" value="Multidrug efflux transporter AcrB transmembrane domain"/>
    <property type="match status" value="2"/>
</dbReference>
<name>A0A8J7PLJ1_9BACT</name>
<evidence type="ECO:0000256" key="1">
    <source>
        <dbReference type="SAM" id="MobiDB-lite"/>
    </source>
</evidence>
<feature type="region of interest" description="Disordered" evidence="1">
    <location>
        <begin position="1031"/>
        <end position="1055"/>
    </location>
</feature>
<dbReference type="SUPFAM" id="SSF82714">
    <property type="entry name" value="Multidrug efflux transporter AcrB TolC docking domain, DN and DC subdomains"/>
    <property type="match status" value="2"/>
</dbReference>
<sequence>MSFNLSTWSIKNPVPTLVLFLVLTIMGSISFIKLGIDESPNIDVPVVSVSVAQLGAAPTELETQVTRKIEDAIAGIGNIKHITSTVTDGASMTSIEFALGTNTDRAVNDVRDAVSKIRQDLPEGIEEPIIQRIDFVGGPFVTYTVHSDRLPPAELSWVVDNDIARALLSVPGVGQVQRAGGVDREIRINLDPTRLEALGITADTVNSQIRALNINLPGGRGQIGAGEQSIRFLGSALSVEDLAREEIVLPNGSHARLDTLGTITDGTTELRQMALLNNKPVVAFSVIRSTGSNLVDVEKGVDQKLAELSKNLPGQVKIEKLRTNSRYIKESYDASLESLIIGALLAVFVVWVFLKDLRATLLTAIAIPLSVIPTFAVMQWAGFTLNSMSLLGLALVIGILVDDAIVEIENIVRHLRMGKAPLPAAIEAAEEIGLAVIATTMTIVVVFVPVAAMGGIPGQFFKQFGLTVTVAVLFSLLVARMITPMLAAYLMKRLPPEAETVTHKPRGLMRLYFPLLEQAMKHRLLTVILSVILFAASIALFKAMPTSLMANVDRGEVLLNVELPPGTELTETEKVVRKVTEIIRPQPEVVDVVGFVGTPTSSKRNSAGNQGDVTRATVYISLKPRHERKRTQQQFEEAVRPLLNAVSGARLSFSRSSGLSGKPLRLVLTSADSELLERTAEEIKDQMRSIDGLYDVTSSAALLRPEILVTPDFDKAARQGVSVASIARTALIATLGDSEANLAKFNLEDRQVNIRVQLAPAYRQDLRVIENLKVRTNSGRLVPLSSVAKVEFGCGPFQIDRFDRQRQVTLESGMEAKITLGQALKKVHDLPGFKNMPSTIVELPLGDAEIQRDIFSGFGTAIASAVMLIYAVLVILFGGFLYPLTIMVSLPLSLCGALLGLVLWKQSIGLYALIGITMLMGLVTKNAILLVEYALLQMREGASQRDAITRAGETRMQPILMTTIAMIAGMLPIAMGIGAGSEARAPMAISVIGGLITSTLFTLVVVPVVFTYIDDFQSFLKRKFWKGNDPDGNSSSLAKLDQIDPLSKDRPAMRN</sequence>
<evidence type="ECO:0000313" key="4">
    <source>
        <dbReference type="Proteomes" id="UP000664277"/>
    </source>
</evidence>
<dbReference type="InterPro" id="IPR001036">
    <property type="entry name" value="Acrflvin-R"/>
</dbReference>
<feature type="transmembrane region" description="Helical" evidence="2">
    <location>
        <begin position="884"/>
        <end position="904"/>
    </location>
</feature>
<dbReference type="Proteomes" id="UP000664277">
    <property type="component" value="Unassembled WGS sequence"/>
</dbReference>
<dbReference type="EMBL" id="JAFLCK010000014">
    <property type="protein sequence ID" value="MBN8660855.1"/>
    <property type="molecule type" value="Genomic_DNA"/>
</dbReference>
<feature type="transmembrane region" description="Helical" evidence="2">
    <location>
        <begin position="987"/>
        <end position="1013"/>
    </location>
</feature>
<keyword evidence="2" id="KW-0812">Transmembrane</keyword>
<feature type="transmembrane region" description="Helical" evidence="2">
    <location>
        <begin position="388"/>
        <end position="412"/>
    </location>
</feature>
<reference evidence="3" key="1">
    <citation type="submission" date="2021-02" db="EMBL/GenBank/DDBJ databases">
        <title>Genome-Resolved Metagenomics of a Microbial Community Performing Photosynthetic Biological Nutrient Removal.</title>
        <authorList>
            <person name="Mcdaniel E.A."/>
        </authorList>
    </citation>
    <scope>NUCLEOTIDE SEQUENCE</scope>
    <source>
        <strain evidence="3">UWPOB_OBS1</strain>
    </source>
</reference>
<feature type="transmembrane region" description="Helical" evidence="2">
    <location>
        <begin position="910"/>
        <end position="936"/>
    </location>
</feature>
<feature type="transmembrane region" description="Helical" evidence="2">
    <location>
        <begin position="361"/>
        <end position="382"/>
    </location>
</feature>
<dbReference type="Gene3D" id="3.30.70.1440">
    <property type="entry name" value="Multidrug efflux transporter AcrB pore domain"/>
    <property type="match status" value="1"/>
</dbReference>
<keyword evidence="2" id="KW-1133">Transmembrane helix</keyword>
<dbReference type="Gene3D" id="3.30.2090.10">
    <property type="entry name" value="Multidrug efflux transporter AcrB TolC docking domain, DN and DC subdomains"/>
    <property type="match status" value="2"/>
</dbReference>
<evidence type="ECO:0000256" key="2">
    <source>
        <dbReference type="SAM" id="Phobius"/>
    </source>
</evidence>
<dbReference type="Pfam" id="PF00873">
    <property type="entry name" value="ACR_tran"/>
    <property type="match status" value="1"/>
</dbReference>
<keyword evidence="2" id="KW-0472">Membrane</keyword>
<dbReference type="PANTHER" id="PTHR32063">
    <property type="match status" value="1"/>
</dbReference>
<dbReference type="GO" id="GO:0005886">
    <property type="term" value="C:plasma membrane"/>
    <property type="evidence" value="ECO:0007669"/>
    <property type="project" value="TreeGrafter"/>
</dbReference>
<feature type="transmembrane region" description="Helical" evidence="2">
    <location>
        <begin position="464"/>
        <end position="483"/>
    </location>
</feature>
<dbReference type="GO" id="GO:0042910">
    <property type="term" value="F:xenobiotic transmembrane transporter activity"/>
    <property type="evidence" value="ECO:0007669"/>
    <property type="project" value="TreeGrafter"/>
</dbReference>
<accession>A0A8J7PLJ1</accession>
<dbReference type="InterPro" id="IPR027463">
    <property type="entry name" value="AcrB_DN_DC_subdom"/>
</dbReference>
<dbReference type="PRINTS" id="PR00702">
    <property type="entry name" value="ACRIFLAVINRP"/>
</dbReference>